<gene>
    <name evidence="3" type="ORF">G5I_11397</name>
</gene>
<feature type="compositionally biased region" description="Basic residues" evidence="1">
    <location>
        <begin position="1246"/>
        <end position="1255"/>
    </location>
</feature>
<feature type="compositionally biased region" description="Polar residues" evidence="1">
    <location>
        <begin position="257"/>
        <end position="280"/>
    </location>
</feature>
<feature type="region of interest" description="Disordered" evidence="1">
    <location>
        <begin position="925"/>
        <end position="947"/>
    </location>
</feature>
<feature type="compositionally biased region" description="Polar residues" evidence="1">
    <location>
        <begin position="1206"/>
        <end position="1235"/>
    </location>
</feature>
<feature type="region of interest" description="Disordered" evidence="1">
    <location>
        <begin position="790"/>
        <end position="811"/>
    </location>
</feature>
<feature type="chain" id="PRO_5003323956" evidence="2">
    <location>
        <begin position="21"/>
        <end position="1988"/>
    </location>
</feature>
<keyword evidence="2" id="KW-0732">Signal</keyword>
<dbReference type="OrthoDB" id="6623421at2759"/>
<feature type="compositionally biased region" description="Basic residues" evidence="1">
    <location>
        <begin position="1445"/>
        <end position="1463"/>
    </location>
</feature>
<organism evidence="4">
    <name type="scientific">Acromyrmex echinatior</name>
    <name type="common">Panamanian leafcutter ant</name>
    <name type="synonym">Acromyrmex octospinosus echinatior</name>
    <dbReference type="NCBI Taxonomy" id="103372"/>
    <lineage>
        <taxon>Eukaryota</taxon>
        <taxon>Metazoa</taxon>
        <taxon>Ecdysozoa</taxon>
        <taxon>Arthropoda</taxon>
        <taxon>Hexapoda</taxon>
        <taxon>Insecta</taxon>
        <taxon>Pterygota</taxon>
        <taxon>Neoptera</taxon>
        <taxon>Endopterygota</taxon>
        <taxon>Hymenoptera</taxon>
        <taxon>Apocrita</taxon>
        <taxon>Aculeata</taxon>
        <taxon>Formicoidea</taxon>
        <taxon>Formicidae</taxon>
        <taxon>Myrmicinae</taxon>
        <taxon>Acromyrmex</taxon>
    </lineage>
</organism>
<dbReference type="EMBL" id="GL888479">
    <property type="protein sequence ID" value="EGI60417.1"/>
    <property type="molecule type" value="Genomic_DNA"/>
</dbReference>
<feature type="region of interest" description="Disordered" evidence="1">
    <location>
        <begin position="1786"/>
        <end position="1807"/>
    </location>
</feature>
<feature type="region of interest" description="Disordered" evidence="1">
    <location>
        <begin position="1426"/>
        <end position="1472"/>
    </location>
</feature>
<feature type="region of interest" description="Disordered" evidence="1">
    <location>
        <begin position="733"/>
        <end position="758"/>
    </location>
</feature>
<dbReference type="Proteomes" id="UP000007755">
    <property type="component" value="Unassembled WGS sequence"/>
</dbReference>
<feature type="compositionally biased region" description="Low complexity" evidence="1">
    <location>
        <begin position="852"/>
        <end position="873"/>
    </location>
</feature>
<feature type="region of interest" description="Disordered" evidence="1">
    <location>
        <begin position="839"/>
        <end position="880"/>
    </location>
</feature>
<dbReference type="InParanoid" id="F4WZH3"/>
<feature type="region of interest" description="Disordered" evidence="1">
    <location>
        <begin position="238"/>
        <end position="294"/>
    </location>
</feature>
<feature type="compositionally biased region" description="Low complexity" evidence="1">
    <location>
        <begin position="395"/>
        <end position="407"/>
    </location>
</feature>
<feature type="region of interest" description="Disordered" evidence="1">
    <location>
        <begin position="389"/>
        <end position="413"/>
    </location>
</feature>
<keyword evidence="4" id="KW-1185">Reference proteome</keyword>
<reference evidence="3" key="1">
    <citation type="submission" date="2011-02" db="EMBL/GenBank/DDBJ databases">
        <title>The genome of the leaf-cutting ant Acromyrmex echinatior suggests key adaptations to social evolution and fungus farming.</title>
        <authorList>
            <person name="Nygaard S."/>
            <person name="Zhang G."/>
        </authorList>
    </citation>
    <scope>NUCLEOTIDE SEQUENCE</scope>
</reference>
<name>F4WZH3_ACREC</name>
<evidence type="ECO:0000256" key="2">
    <source>
        <dbReference type="SAM" id="SignalP"/>
    </source>
</evidence>
<feature type="region of interest" description="Disordered" evidence="1">
    <location>
        <begin position="1206"/>
        <end position="1268"/>
    </location>
</feature>
<evidence type="ECO:0000313" key="4">
    <source>
        <dbReference type="Proteomes" id="UP000007755"/>
    </source>
</evidence>
<feature type="compositionally biased region" description="Basic and acidic residues" evidence="1">
    <location>
        <begin position="1863"/>
        <end position="1889"/>
    </location>
</feature>
<evidence type="ECO:0000256" key="1">
    <source>
        <dbReference type="SAM" id="MobiDB-lite"/>
    </source>
</evidence>
<feature type="signal peptide" evidence="2">
    <location>
        <begin position="1"/>
        <end position="20"/>
    </location>
</feature>
<protein>
    <submittedName>
        <fullName evidence="3">Uncharacterized protein</fullName>
    </submittedName>
</protein>
<proteinExistence type="predicted"/>
<feature type="compositionally biased region" description="Basic and acidic residues" evidence="1">
    <location>
        <begin position="1914"/>
        <end position="1928"/>
    </location>
</feature>
<dbReference type="eggNOG" id="ENOG502S5TZ">
    <property type="taxonomic scope" value="Eukaryota"/>
</dbReference>
<feature type="region of interest" description="Disordered" evidence="1">
    <location>
        <begin position="637"/>
        <end position="661"/>
    </location>
</feature>
<feature type="compositionally biased region" description="Low complexity" evidence="1">
    <location>
        <begin position="1431"/>
        <end position="1444"/>
    </location>
</feature>
<feature type="compositionally biased region" description="Low complexity" evidence="1">
    <location>
        <begin position="927"/>
        <end position="941"/>
    </location>
</feature>
<dbReference type="STRING" id="103372.F4WZH3"/>
<feature type="compositionally biased region" description="Low complexity" evidence="1">
    <location>
        <begin position="642"/>
        <end position="659"/>
    </location>
</feature>
<accession>F4WZH3</accession>
<feature type="region of interest" description="Disordered" evidence="1">
    <location>
        <begin position="1841"/>
        <end position="1939"/>
    </location>
</feature>
<sequence length="1988" mass="219704">MRMQLLKIVVVLLAAGSGDTRPQNGADSQAKTIERNDAGWRSIQVSSKSHDIVRDDSRYTGTSGSNRKYITHFRDSAVDSSREQNVVNSRASNFTAARSLSVRRSKIDDIWTMPKFRAINAPPYFSRTNVLGDIAKFATVVQNSNDVNKPSFHASSGNSKIIPNERTDWTRFSSKVATHASGFERTNDDISVAVENRRKSSSVRFDSFVNKDIEGEMSRWKQGVNRFSLQIARTNVPSDSQVNASTHSIHKDRNSIRKPTNSSVISHGNSKPSVVTNSSRSIDDQHGDLNNSERSAHGVDTALIPNFKSEVVGQFPAFRHRNAATFHRNFVKLRYPYSTSNWRNASNVALNMKVKNGNDISTDIQLRKPAKHFTRTGAKKPVSLNIHVTSKPMKSNQSSSVQESPSQKVGTENKTMDKYNDTTVQYDAYLKNWPNDAIQNFEDLYNYEKYTSSLDEESSHESSLSSAEETPILLSNNYFDHADPILDSSVKKIIHWLKVPEIVPNNTQYFDYNDDKPIESNLESIYENLEPNRPLNIHDDNYETVVLQGVPLSQNLDTIDSNYPIRWSNPSSITSLKYETDSSNPSAPLIPSSWPGGALLQNKTVYNPTTHVTQNTVVHILNDDLKKPNVTVTQLKAPETDATAANQATSSGSSSESLAQRPNVHVMFTSQNDENKNISKQEINTAPSTYNTNCPTIMINTYTRVNNTLQSKEGCTDLNIIVNSHVLNTNVFKPSSSPATAEDHQASLTTQNYDSTDESEKYSDVLTDLSHVDSWNSYIIASTGTYDSNLLETQPDQHDYDSQKDPNEILDPAQSLGLSTIDSLHTVEVSQGISVSLTNAEESPADGPGNDASSSAINPPAAGASASGPSVAGTLGSENPSVPVVQELPVYLVKPGPVTGQSNVGPGSLQLSALPNLPSLNIATKPGLSSSAGSSLSSASGTGQVNDTHRDLKDLQYMDQSLRTVATQLLNVTNPQDVVNVNNKDLIKAEHNVATTPKSSENSVPLLMRDVSSEINLEPVHFGRPINSKFSYFESSHPGQAMAMTEEELEREMSTTRLITAYKNHPTTTGGISTWILLNPPSTTVKSVEIEKSKTQQPFQTEVRLTVRPSSSIEKETIPQVEKITEKTTPQLTPVITTEKVTIITKKPSMTTTKKIVTSKPEKVTQNSEKNLETSSSTTLKVIRTTTTSTSTTSDGTATLTVLTTKKNQPPRTTSKPKITTPRTTLHSKPATTKPASMKPTTTKPVRPKPTRKPTIKNETVKNETSTSTGKIEKVTFKPLSIITTPQDKLENTEKPMFVTKIKASVLMDTQKTPTTLLPATTAATVSASTTFKSNLSTVDLVEVPVRSKPVNTKGNNVLKVQLKKPIDETTQIEIEPIKVNAPILTIEKVDNMDEIMMKDTDDLNDSRIDLKFDFNPELTKINVETKAEADAATSTSATASTTTKRPRHNSKRKKNKTRRRKPTTTSAPTSTMVPVLMEINESVTDSTITDNAVQESKIAPETKVGANTTKTKKKQPQKAISTQIYNFLSREVMPSFGVMSLVGLGLGLASYFLYPFGGTITRRNYDVEPNYKYNMDEYGGNYGQSEEEMLSKVFQGMTNYENKYPGTKDNYNNNYYHYQHYDGAYDTQTKKVETRYPSVSTSPVYKAVENTQPAVKYRNTDFQYPEAQTTPAFYYDRKRPDFAEVGTSSAANRQFVVGNVPKEYPFDVKAANLPVDNKKGYMSTEVGQTQFEREVSQNFDFPNAAGLHSYGHLGASTIRVDDGYEEIEITPTAVAVEHGPRSLKVKRSALNEGGRGRRSRSKRESVIQIIPTKRELEEEREEAEKEEDLSNEILDIIDSALPGGEVPHKTKGSNENEVEDLEGQKRKQQEEANTRVKESTSKTTHTEDTTEIPTTSTTVGKIDDGDTSVSSEKSTDTTHPTDSKDPETIEWFDSSTTKKPSEGFSLINFVKKVAEIKFRLGLTILKHASEGFARYLGHVQKRINGEE</sequence>
<feature type="compositionally biased region" description="Polar residues" evidence="1">
    <location>
        <begin position="238"/>
        <end position="247"/>
    </location>
</feature>
<feature type="compositionally biased region" description="Basic and acidic residues" evidence="1">
    <location>
        <begin position="795"/>
        <end position="807"/>
    </location>
</feature>
<evidence type="ECO:0000313" key="3">
    <source>
        <dbReference type="EMBL" id="EGI60417.1"/>
    </source>
</evidence>